<keyword evidence="8 18" id="KW-0677">Repeat</keyword>
<evidence type="ECO:0000256" key="4">
    <source>
        <dbReference type="ARBA" id="ARBA00022490"/>
    </source>
</evidence>
<evidence type="ECO:0000313" key="23">
    <source>
        <dbReference type="Proteomes" id="UP000315736"/>
    </source>
</evidence>
<comment type="catalytic activity">
    <reaction evidence="15 18">
        <text>alpha-D-glucosamine 1-phosphate + acetyl-CoA = N-acetyl-alpha-D-glucosamine 1-phosphate + CoA + H(+)</text>
        <dbReference type="Rhea" id="RHEA:13725"/>
        <dbReference type="ChEBI" id="CHEBI:15378"/>
        <dbReference type="ChEBI" id="CHEBI:57287"/>
        <dbReference type="ChEBI" id="CHEBI:57288"/>
        <dbReference type="ChEBI" id="CHEBI:57776"/>
        <dbReference type="ChEBI" id="CHEBI:58516"/>
        <dbReference type="EC" id="2.3.1.157"/>
    </reaction>
</comment>
<feature type="binding site" evidence="18">
    <location>
        <position position="385"/>
    </location>
    <ligand>
        <name>UDP-N-acetyl-alpha-D-glucosamine</name>
        <dbReference type="ChEBI" id="CHEBI:57705"/>
    </ligand>
</feature>
<dbReference type="InterPro" id="IPR056729">
    <property type="entry name" value="GMPPB_C"/>
</dbReference>
<feature type="region of interest" description="Pyrophosphorylase" evidence="18">
    <location>
        <begin position="1"/>
        <end position="244"/>
    </location>
</feature>
<feature type="binding site" evidence="18">
    <location>
        <position position="154"/>
    </location>
    <ligand>
        <name>UDP-N-acetyl-alpha-D-glucosamine</name>
        <dbReference type="ChEBI" id="CHEBI:57705"/>
    </ligand>
</feature>
<evidence type="ECO:0000256" key="1">
    <source>
        <dbReference type="ARBA" id="ARBA00004496"/>
    </source>
</evidence>
<feature type="binding site" evidence="18">
    <location>
        <position position="116"/>
    </location>
    <ligand>
        <name>Mg(2+)</name>
        <dbReference type="ChEBI" id="CHEBI:18420"/>
    </ligand>
</feature>
<proteinExistence type="inferred from homology"/>
<comment type="similarity">
    <text evidence="2 18">In the C-terminal section; belongs to the transferase hexapeptide repeat family.</text>
</comment>
<keyword evidence="12 18" id="KW-0511">Multifunctional enzyme</keyword>
<keyword evidence="13 18" id="KW-0012">Acyltransferase</keyword>
<evidence type="ECO:0000256" key="18">
    <source>
        <dbReference type="HAMAP-Rule" id="MF_01631"/>
    </source>
</evidence>
<feature type="region of interest" description="N-acetyltransferase" evidence="18">
    <location>
        <begin position="266"/>
        <end position="500"/>
    </location>
</feature>
<dbReference type="EMBL" id="VJNB01000002">
    <property type="protein sequence ID" value="TSE20919.1"/>
    <property type="molecule type" value="Genomic_DNA"/>
</dbReference>
<dbReference type="InterPro" id="IPR029044">
    <property type="entry name" value="Nucleotide-diphossugar_trans"/>
</dbReference>
<comment type="similarity">
    <text evidence="3 18">In the N-terminal section; belongs to the N-acetylglucosamine-1-phosphate uridyltransferase family.</text>
</comment>
<evidence type="ECO:0000256" key="8">
    <source>
        <dbReference type="ARBA" id="ARBA00022737"/>
    </source>
</evidence>
<feature type="binding site" evidence="18">
    <location>
        <begin position="18"/>
        <end position="21"/>
    </location>
    <ligand>
        <name>UDP-N-acetyl-alpha-D-glucosamine</name>
        <dbReference type="ChEBI" id="CHEBI:57705"/>
    </ligand>
</feature>
<feature type="binding site" evidence="18">
    <location>
        <position position="242"/>
    </location>
    <ligand>
        <name>UDP-N-acetyl-alpha-D-glucosamine</name>
        <dbReference type="ChEBI" id="CHEBI:57705"/>
    </ligand>
</feature>
<feature type="binding site" evidence="18">
    <location>
        <position position="32"/>
    </location>
    <ligand>
        <name>UDP-N-acetyl-alpha-D-glucosamine</name>
        <dbReference type="ChEBI" id="CHEBI:57705"/>
    </ligand>
</feature>
<evidence type="ECO:0000256" key="19">
    <source>
        <dbReference type="SAM" id="MobiDB-lite"/>
    </source>
</evidence>
<feature type="domain" description="Mannose-1-phosphate guanyltransferase C-terminal" evidence="21">
    <location>
        <begin position="335"/>
        <end position="429"/>
    </location>
</feature>
<comment type="pathway">
    <text evidence="18">Bacterial outer membrane biogenesis; LPS lipid A biosynthesis.</text>
</comment>
<gene>
    <name evidence="18 22" type="primary">glmU</name>
    <name evidence="22" type="ORF">Talka_00582</name>
</gene>
<dbReference type="GO" id="GO:0008360">
    <property type="term" value="P:regulation of cell shape"/>
    <property type="evidence" value="ECO:0007669"/>
    <property type="project" value="UniProtKB-KW"/>
</dbReference>
<dbReference type="GO" id="GO:0016020">
    <property type="term" value="C:membrane"/>
    <property type="evidence" value="ECO:0007669"/>
    <property type="project" value="GOC"/>
</dbReference>
<dbReference type="GO" id="GO:0071555">
    <property type="term" value="P:cell wall organization"/>
    <property type="evidence" value="ECO:0007669"/>
    <property type="project" value="UniProtKB-KW"/>
</dbReference>
<evidence type="ECO:0000256" key="10">
    <source>
        <dbReference type="ARBA" id="ARBA00022960"/>
    </source>
</evidence>
<comment type="function">
    <text evidence="17 18">Catalyzes the last two sequential reactions in the de novo biosynthetic pathway for UDP-N-acetylglucosamine (UDP-GlcNAc). The C-terminal domain catalyzes the transfer of acetyl group from acetyl coenzyme A to glucosamine-1-phosphate (GlcN-1-P) to produce N-acetylglucosamine-1-phosphate (GlcNAc-1-P), which is converted into UDP-GlcNAc by the transfer of uridine 5-monophosphate (from uridine 5-triphosphate), a reaction catalyzed by the N-terminal domain.</text>
</comment>
<comment type="subunit">
    <text evidence="18">Homotrimer.</text>
</comment>
<dbReference type="CDD" id="cd02540">
    <property type="entry name" value="GT2_GlmU_N_bac"/>
    <property type="match status" value="1"/>
</dbReference>
<feature type="binding site" evidence="18">
    <location>
        <begin position="92"/>
        <end position="93"/>
    </location>
    <ligand>
        <name>UDP-N-acetyl-alpha-D-glucosamine</name>
        <dbReference type="ChEBI" id="CHEBI:57705"/>
    </ligand>
</feature>
<accession>A0A554WBG9</accession>
<feature type="compositionally biased region" description="Polar residues" evidence="19">
    <location>
        <begin position="464"/>
        <end position="480"/>
    </location>
</feature>
<dbReference type="InterPro" id="IPR005882">
    <property type="entry name" value="Bifunctional_GlmU"/>
</dbReference>
<dbReference type="EC" id="2.7.7.23" evidence="18"/>
<evidence type="ECO:0000256" key="11">
    <source>
        <dbReference type="ARBA" id="ARBA00022984"/>
    </source>
</evidence>
<evidence type="ECO:0000256" key="2">
    <source>
        <dbReference type="ARBA" id="ARBA00007707"/>
    </source>
</evidence>
<dbReference type="UniPathway" id="UPA00113">
    <property type="reaction ID" value="UER00532"/>
</dbReference>
<reference evidence="22 23" key="1">
    <citation type="submission" date="2019-07" db="EMBL/GenBank/DDBJ databases">
        <title>Tepidimonas alkaliphilus YIM 72238 draft genome.</title>
        <authorList>
            <person name="Da Costa M.S."/>
            <person name="Froufe H.J.C."/>
            <person name="Egas C."/>
            <person name="Albuquerque L."/>
        </authorList>
    </citation>
    <scope>NUCLEOTIDE SEQUENCE [LARGE SCALE GENOMIC DNA]</scope>
    <source>
        <strain evidence="22 23">YIM 72238</strain>
    </source>
</reference>
<dbReference type="GO" id="GO:0006048">
    <property type="term" value="P:UDP-N-acetylglucosamine biosynthetic process"/>
    <property type="evidence" value="ECO:0007669"/>
    <property type="project" value="UniProtKB-UniPathway"/>
</dbReference>
<feature type="binding site" evidence="18">
    <location>
        <position position="396"/>
    </location>
    <ligand>
        <name>UDP-N-acetyl-alpha-D-glucosamine</name>
        <dbReference type="ChEBI" id="CHEBI:57705"/>
    </ligand>
</feature>
<comment type="pathway">
    <text evidence="18">Nucleotide-sugar biosynthesis; UDP-N-acetyl-alpha-D-glucosamine biosynthesis; N-acetyl-alpha-D-glucosamine 1-phosphate from alpha-D-glucosamine 6-phosphate (route II): step 2/2.</text>
</comment>
<evidence type="ECO:0000256" key="17">
    <source>
        <dbReference type="ARBA" id="ARBA00049628"/>
    </source>
</evidence>
<dbReference type="InterPro" id="IPR011004">
    <property type="entry name" value="Trimer_LpxA-like_sf"/>
</dbReference>
<evidence type="ECO:0000256" key="16">
    <source>
        <dbReference type="ARBA" id="ARBA00048493"/>
    </source>
</evidence>
<name>A0A554WBG9_9BURK</name>
<protein>
    <recommendedName>
        <fullName evidence="18">Bifunctional protein GlmU</fullName>
    </recommendedName>
    <domain>
        <recommendedName>
            <fullName evidence="18">UDP-N-acetylglucosamine pyrophosphorylase</fullName>
            <ecNumber evidence="18">2.7.7.23</ecNumber>
        </recommendedName>
        <alternativeName>
            <fullName evidence="18">N-acetylglucosamine-1-phosphate uridyltransferase</fullName>
        </alternativeName>
    </domain>
    <domain>
        <recommendedName>
            <fullName evidence="18">Glucosamine-1-phosphate N-acetyltransferase</fullName>
            <ecNumber evidence="18">2.3.1.157</ecNumber>
        </recommendedName>
    </domain>
</protein>
<feature type="binding site" evidence="18">
    <location>
        <position position="399"/>
    </location>
    <ligand>
        <name>acetyl-CoA</name>
        <dbReference type="ChEBI" id="CHEBI:57288"/>
    </ligand>
</feature>
<feature type="binding site" evidence="18">
    <location>
        <position position="424"/>
    </location>
    <ligand>
        <name>acetyl-CoA</name>
        <dbReference type="ChEBI" id="CHEBI:57288"/>
    </ligand>
</feature>
<dbReference type="GO" id="GO:0000287">
    <property type="term" value="F:magnesium ion binding"/>
    <property type="evidence" value="ECO:0007669"/>
    <property type="project" value="UniProtKB-UniRule"/>
</dbReference>
<keyword evidence="9 18" id="KW-0460">Magnesium</keyword>
<keyword evidence="23" id="KW-1185">Reference proteome</keyword>
<feature type="active site" description="Proton acceptor" evidence="18">
    <location>
        <position position="382"/>
    </location>
</feature>
<feature type="binding site" evidence="18">
    <location>
        <position position="169"/>
    </location>
    <ligand>
        <name>UDP-N-acetyl-alpha-D-glucosamine</name>
        <dbReference type="ChEBI" id="CHEBI:57705"/>
    </ligand>
</feature>
<organism evidence="22 23">
    <name type="scientific">Tepidimonas alkaliphilus</name>
    <dbReference type="NCBI Taxonomy" id="2588942"/>
    <lineage>
        <taxon>Bacteria</taxon>
        <taxon>Pseudomonadati</taxon>
        <taxon>Pseudomonadota</taxon>
        <taxon>Betaproteobacteria</taxon>
        <taxon>Burkholderiales</taxon>
        <taxon>Tepidimonas</taxon>
    </lineage>
</organism>
<dbReference type="PANTHER" id="PTHR43584:SF3">
    <property type="entry name" value="BIFUNCTIONAL PROTEIN GLMU"/>
    <property type="match status" value="1"/>
</dbReference>
<feature type="binding site" evidence="18">
    <location>
        <position position="242"/>
    </location>
    <ligand>
        <name>Mg(2+)</name>
        <dbReference type="ChEBI" id="CHEBI:18420"/>
    </ligand>
</feature>
<keyword evidence="11 18" id="KW-0573">Peptidoglycan synthesis</keyword>
<evidence type="ECO:0000313" key="22">
    <source>
        <dbReference type="EMBL" id="TSE20919.1"/>
    </source>
</evidence>
<comment type="catalytic activity">
    <reaction evidence="16 18">
        <text>N-acetyl-alpha-D-glucosamine 1-phosphate + UTP + H(+) = UDP-N-acetyl-alpha-D-glucosamine + diphosphate</text>
        <dbReference type="Rhea" id="RHEA:13509"/>
        <dbReference type="ChEBI" id="CHEBI:15378"/>
        <dbReference type="ChEBI" id="CHEBI:33019"/>
        <dbReference type="ChEBI" id="CHEBI:46398"/>
        <dbReference type="ChEBI" id="CHEBI:57705"/>
        <dbReference type="ChEBI" id="CHEBI:57776"/>
        <dbReference type="EC" id="2.7.7.23"/>
    </reaction>
</comment>
<feature type="binding site" evidence="18">
    <location>
        <position position="442"/>
    </location>
    <ligand>
        <name>acetyl-CoA</name>
        <dbReference type="ChEBI" id="CHEBI:57288"/>
    </ligand>
</feature>
<keyword evidence="4 18" id="KW-0963">Cytoplasm</keyword>
<feature type="binding site" evidence="18">
    <location>
        <position position="352"/>
    </location>
    <ligand>
        <name>UDP-N-acetyl-alpha-D-glucosamine</name>
        <dbReference type="ChEBI" id="CHEBI:57705"/>
    </ligand>
</feature>
<evidence type="ECO:0000259" key="20">
    <source>
        <dbReference type="Pfam" id="PF12804"/>
    </source>
</evidence>
<dbReference type="UniPathway" id="UPA00973"/>
<dbReference type="GO" id="GO:0019134">
    <property type="term" value="F:glucosamine-1-phosphate N-acetyltransferase activity"/>
    <property type="evidence" value="ECO:0007669"/>
    <property type="project" value="UniProtKB-UniRule"/>
</dbReference>
<dbReference type="CDD" id="cd03353">
    <property type="entry name" value="LbH_GlmU_C"/>
    <property type="match status" value="1"/>
</dbReference>
<feature type="binding site" evidence="18">
    <location>
        <position position="87"/>
    </location>
    <ligand>
        <name>UDP-N-acetyl-alpha-D-glucosamine</name>
        <dbReference type="ChEBI" id="CHEBI:57705"/>
    </ligand>
</feature>
<dbReference type="Gene3D" id="3.90.550.10">
    <property type="entry name" value="Spore Coat Polysaccharide Biosynthesis Protein SpsA, Chain A"/>
    <property type="match status" value="1"/>
</dbReference>
<dbReference type="HAMAP" id="MF_01631">
    <property type="entry name" value="GlmU"/>
    <property type="match status" value="1"/>
</dbReference>
<sequence length="500" mass="51333">MDATATANPATPLEVVVLAAGKGTRMKSRTPKVLHRLAGRPLLEHVLARAARLGARAVWVVTGHEAEAVEAALPALAPGLAVRPVRQQPQLGTGHAVQQALPHVGDDAVVLVLSGDVPLTEDATLRALLAARAAAGPDALALLTVTLADPTGYGRVLRADDGAIRAIVEEKDATDAQRALKEVYSGILAAPARRLRGWLARLSNANAQGEYYLTDVVAHAVADGVPVMAHCIDDALQVAGVNSPAQLAALERAHQRRLAEALLAQGVRLADPDRLDVRGELVCGQDVEIDVGCVFEGRVELGDGVRIGAYCVIGEARIEAGAQIHPFTHIDGAGGAVVVGAQARVGPFARLRPGAVLGPEVHVGNFVEVKNSTLGAGAKANHLAYLGDATVGARVNYGAGSITANYDGARKHRTVIGDDVHVGSNCVLVAPVTLGAGGTIGAGSVVTKDTPPGALTVARARQMSVTGWTRPTQATASSKASALAPNPQAHPEPADPRSAG</sequence>
<keyword evidence="6 18" id="KW-0548">Nucleotidyltransferase</keyword>
<evidence type="ECO:0000256" key="5">
    <source>
        <dbReference type="ARBA" id="ARBA00022679"/>
    </source>
</evidence>
<comment type="caution">
    <text evidence="22">The sequence shown here is derived from an EMBL/GenBank/DDBJ whole genome shotgun (WGS) entry which is preliminary data.</text>
</comment>
<feature type="domain" description="MobA-like NTP transferase" evidence="20">
    <location>
        <begin position="15"/>
        <end position="153"/>
    </location>
</feature>
<dbReference type="GO" id="GO:0000902">
    <property type="term" value="P:cell morphogenesis"/>
    <property type="evidence" value="ECO:0007669"/>
    <property type="project" value="UniProtKB-UniRule"/>
</dbReference>
<feature type="binding site" evidence="18">
    <location>
        <position position="370"/>
    </location>
    <ligand>
        <name>UDP-N-acetyl-alpha-D-glucosamine</name>
        <dbReference type="ChEBI" id="CHEBI:57705"/>
    </ligand>
</feature>
<dbReference type="PANTHER" id="PTHR43584">
    <property type="entry name" value="NUCLEOTIDYL TRANSFERASE"/>
    <property type="match status" value="1"/>
</dbReference>
<dbReference type="InterPro" id="IPR038009">
    <property type="entry name" value="GlmU_C_LbH"/>
</dbReference>
<evidence type="ECO:0000256" key="12">
    <source>
        <dbReference type="ARBA" id="ARBA00023268"/>
    </source>
</evidence>
<evidence type="ECO:0000256" key="9">
    <source>
        <dbReference type="ARBA" id="ARBA00022842"/>
    </source>
</evidence>
<dbReference type="Proteomes" id="UP000315736">
    <property type="component" value="Unassembled WGS sequence"/>
</dbReference>
<comment type="caution">
    <text evidence="18">Lacks conserved residue(s) required for the propagation of feature annotation.</text>
</comment>
<dbReference type="InterPro" id="IPR025877">
    <property type="entry name" value="MobA-like_NTP_Trfase"/>
</dbReference>
<feature type="region of interest" description="Linker" evidence="18">
    <location>
        <begin position="245"/>
        <end position="265"/>
    </location>
</feature>
<keyword evidence="14 18" id="KW-0961">Cell wall biogenesis/degradation</keyword>
<evidence type="ECO:0000256" key="15">
    <source>
        <dbReference type="ARBA" id="ARBA00048247"/>
    </source>
</evidence>
<feature type="region of interest" description="Disordered" evidence="19">
    <location>
        <begin position="464"/>
        <end position="500"/>
    </location>
</feature>
<evidence type="ECO:0000256" key="13">
    <source>
        <dbReference type="ARBA" id="ARBA00023315"/>
    </source>
</evidence>
<dbReference type="SUPFAM" id="SSF53448">
    <property type="entry name" value="Nucleotide-diphospho-sugar transferases"/>
    <property type="match status" value="1"/>
</dbReference>
<dbReference type="EC" id="2.3.1.157" evidence="18"/>
<dbReference type="Pfam" id="PF00132">
    <property type="entry name" value="Hexapep"/>
    <property type="match status" value="1"/>
</dbReference>
<feature type="binding site" evidence="18">
    <location>
        <begin position="114"/>
        <end position="116"/>
    </location>
    <ligand>
        <name>UDP-N-acetyl-alpha-D-glucosamine</name>
        <dbReference type="ChEBI" id="CHEBI:57705"/>
    </ligand>
</feature>
<dbReference type="Pfam" id="PF25087">
    <property type="entry name" value="GMPPB_C"/>
    <property type="match status" value="1"/>
</dbReference>
<dbReference type="NCBIfam" id="TIGR01173">
    <property type="entry name" value="glmU"/>
    <property type="match status" value="1"/>
</dbReference>
<evidence type="ECO:0000256" key="6">
    <source>
        <dbReference type="ARBA" id="ARBA00022695"/>
    </source>
</evidence>
<comment type="subcellular location">
    <subcellularLocation>
        <location evidence="1 18">Cytoplasm</location>
    </subcellularLocation>
</comment>
<dbReference type="Pfam" id="PF12804">
    <property type="entry name" value="NTP_transf_3"/>
    <property type="match status" value="1"/>
</dbReference>
<comment type="cofactor">
    <cofactor evidence="18">
        <name>Mg(2+)</name>
        <dbReference type="ChEBI" id="CHEBI:18420"/>
    </cofactor>
    <text evidence="18">Binds 1 Mg(2+) ion per subunit.</text>
</comment>
<dbReference type="GO" id="GO:0009252">
    <property type="term" value="P:peptidoglycan biosynthetic process"/>
    <property type="evidence" value="ECO:0007669"/>
    <property type="project" value="UniProtKB-UniRule"/>
</dbReference>
<comment type="pathway">
    <text evidence="18">Nucleotide-sugar biosynthesis; UDP-N-acetyl-alpha-D-glucosamine biosynthesis; UDP-N-acetyl-alpha-D-glucosamine from N-acetyl-alpha-D-glucosamine 1-phosphate: step 1/1.</text>
</comment>
<dbReference type="GO" id="GO:0003977">
    <property type="term" value="F:UDP-N-acetylglucosamine diphosphorylase activity"/>
    <property type="evidence" value="ECO:0007669"/>
    <property type="project" value="UniProtKB-UniRule"/>
</dbReference>
<feature type="binding site" evidence="18">
    <location>
        <begin position="405"/>
        <end position="406"/>
    </location>
    <ligand>
        <name>acetyl-CoA</name>
        <dbReference type="ChEBI" id="CHEBI:57288"/>
    </ligand>
</feature>
<evidence type="ECO:0000256" key="14">
    <source>
        <dbReference type="ARBA" id="ARBA00023316"/>
    </source>
</evidence>
<keyword evidence="7 18" id="KW-0479">Metal-binding</keyword>
<dbReference type="AlphaFoldDB" id="A0A554WBG9"/>
<keyword evidence="5 18" id="KW-0808">Transferase</keyword>
<dbReference type="InterPro" id="IPR001451">
    <property type="entry name" value="Hexapep"/>
</dbReference>
<evidence type="ECO:0000256" key="3">
    <source>
        <dbReference type="ARBA" id="ARBA00007947"/>
    </source>
</evidence>
<evidence type="ECO:0000259" key="21">
    <source>
        <dbReference type="Pfam" id="PF25087"/>
    </source>
</evidence>
<evidence type="ECO:0000256" key="7">
    <source>
        <dbReference type="ARBA" id="ARBA00022723"/>
    </source>
</evidence>
<dbReference type="GO" id="GO:0009245">
    <property type="term" value="P:lipid A biosynthetic process"/>
    <property type="evidence" value="ECO:0007669"/>
    <property type="project" value="UniProtKB-UniRule"/>
</dbReference>
<feature type="binding site" evidence="18">
    <location>
        <position position="459"/>
    </location>
    <ligand>
        <name>acetyl-CoA</name>
        <dbReference type="ChEBI" id="CHEBI:57288"/>
    </ligand>
</feature>
<dbReference type="SUPFAM" id="SSF51161">
    <property type="entry name" value="Trimeric LpxA-like enzymes"/>
    <property type="match status" value="1"/>
</dbReference>
<dbReference type="Gene3D" id="2.160.10.10">
    <property type="entry name" value="Hexapeptide repeat proteins"/>
    <property type="match status" value="1"/>
</dbReference>
<dbReference type="InterPro" id="IPR050065">
    <property type="entry name" value="GlmU-like"/>
</dbReference>
<keyword evidence="10 18" id="KW-0133">Cell shape</keyword>
<dbReference type="GO" id="GO:0005737">
    <property type="term" value="C:cytoplasm"/>
    <property type="evidence" value="ECO:0007669"/>
    <property type="project" value="UniProtKB-SubCell"/>
</dbReference>